<accession>A0A0A9CHI0</accession>
<sequence length="37" mass="4205">MKRNMFSPFVSGRSFTSVSHCISTIEKSDISIKWPVT</sequence>
<reference evidence="1" key="2">
    <citation type="journal article" date="2015" name="Data Brief">
        <title>Shoot transcriptome of the giant reed, Arundo donax.</title>
        <authorList>
            <person name="Barrero R.A."/>
            <person name="Guerrero F.D."/>
            <person name="Moolhuijzen P."/>
            <person name="Goolsby J.A."/>
            <person name="Tidwell J."/>
            <person name="Bellgard S.E."/>
            <person name="Bellgard M.I."/>
        </authorList>
    </citation>
    <scope>NUCLEOTIDE SEQUENCE</scope>
    <source>
        <tissue evidence="1">Shoot tissue taken approximately 20 cm above the soil surface</tissue>
    </source>
</reference>
<proteinExistence type="predicted"/>
<dbReference type="AlphaFoldDB" id="A0A0A9CHI0"/>
<dbReference type="EMBL" id="GBRH01225050">
    <property type="protein sequence ID" value="JAD72845.1"/>
    <property type="molecule type" value="Transcribed_RNA"/>
</dbReference>
<reference evidence="1" key="1">
    <citation type="submission" date="2014-09" db="EMBL/GenBank/DDBJ databases">
        <authorList>
            <person name="Magalhaes I.L.F."/>
            <person name="Oliveira U."/>
            <person name="Santos F.R."/>
            <person name="Vidigal T.H.D.A."/>
            <person name="Brescovit A.D."/>
            <person name="Santos A.J."/>
        </authorList>
    </citation>
    <scope>NUCLEOTIDE SEQUENCE</scope>
    <source>
        <tissue evidence="1">Shoot tissue taken approximately 20 cm above the soil surface</tissue>
    </source>
</reference>
<protein>
    <submittedName>
        <fullName evidence="1">Uncharacterized protein</fullName>
    </submittedName>
</protein>
<organism evidence="1">
    <name type="scientific">Arundo donax</name>
    <name type="common">Giant reed</name>
    <name type="synonym">Donax arundinaceus</name>
    <dbReference type="NCBI Taxonomy" id="35708"/>
    <lineage>
        <taxon>Eukaryota</taxon>
        <taxon>Viridiplantae</taxon>
        <taxon>Streptophyta</taxon>
        <taxon>Embryophyta</taxon>
        <taxon>Tracheophyta</taxon>
        <taxon>Spermatophyta</taxon>
        <taxon>Magnoliopsida</taxon>
        <taxon>Liliopsida</taxon>
        <taxon>Poales</taxon>
        <taxon>Poaceae</taxon>
        <taxon>PACMAD clade</taxon>
        <taxon>Arundinoideae</taxon>
        <taxon>Arundineae</taxon>
        <taxon>Arundo</taxon>
    </lineage>
</organism>
<name>A0A0A9CHI0_ARUDO</name>
<evidence type="ECO:0000313" key="1">
    <source>
        <dbReference type="EMBL" id="JAD72845.1"/>
    </source>
</evidence>